<organism evidence="3 4">
    <name type="scientific">Hoylesella nanceiensis</name>
    <dbReference type="NCBI Taxonomy" id="425941"/>
    <lineage>
        <taxon>Bacteria</taxon>
        <taxon>Pseudomonadati</taxon>
        <taxon>Bacteroidota</taxon>
        <taxon>Bacteroidia</taxon>
        <taxon>Bacteroidales</taxon>
        <taxon>Prevotellaceae</taxon>
        <taxon>Hoylesella</taxon>
    </lineage>
</organism>
<keyword evidence="1" id="KW-0808">Transferase</keyword>
<reference evidence="3 4" key="1">
    <citation type="submission" date="2021-07" db="EMBL/GenBank/DDBJ databases">
        <title>Genomic diversity and antimicrobial resistance of Prevotella spp. isolated from chronic lung disease airways.</title>
        <authorList>
            <person name="Webb K.A."/>
            <person name="Olagoke O.S."/>
            <person name="Baird T."/>
            <person name="Neill J."/>
            <person name="Pham A."/>
            <person name="Wells T.J."/>
            <person name="Ramsay K.A."/>
            <person name="Bell S.C."/>
            <person name="Sarovich D.S."/>
            <person name="Price E.P."/>
        </authorList>
    </citation>
    <scope>NUCLEOTIDE SEQUENCE [LARGE SCALE GENOMIC DNA]</scope>
    <source>
        <strain evidence="3 4">SCHI0011.S.12</strain>
    </source>
</reference>
<sequence>MSKNTELDILPLPFLSETELPTLIAGPCSAETLEQVLHTAHELKQMGCRVFRAGVWKPRTKPGGFEGNGCKALPWILEAKRQTGMLTAVEVATPEHVEQALKYEVDILWIGARTTTNPFAVQAIADALEGNKDICLLVKNPINPDIELWIGALERFNRAGIKHLAAVHRGFSSYQSQTYRNLPMWQIPIELRRRIPQLPIICDPSHIGGKRNLIAPLSQQALDLGFDGLMIESHCNPTEAWSDAAQQVTPCQLQDIINGLVLRNNFDITEDIHLLRTQIDELDKQLLHLLAERMGISRQIGKYKKEKKMTVLQTLRYKELLDSRCAQGKAIGLNDEFVTKIFEAVHEESIEQQML</sequence>
<evidence type="ECO:0000313" key="4">
    <source>
        <dbReference type="Proteomes" id="UP000788426"/>
    </source>
</evidence>
<dbReference type="Pfam" id="PF00793">
    <property type="entry name" value="DAHP_synth_1"/>
    <property type="match status" value="1"/>
</dbReference>
<proteinExistence type="predicted"/>
<evidence type="ECO:0000313" key="3">
    <source>
        <dbReference type="EMBL" id="MBW4769966.1"/>
    </source>
</evidence>
<dbReference type="InterPro" id="IPR006218">
    <property type="entry name" value="DAHP1/KDSA"/>
</dbReference>
<dbReference type="Pfam" id="PF01817">
    <property type="entry name" value="CM_2"/>
    <property type="match status" value="1"/>
</dbReference>
<dbReference type="PANTHER" id="PTHR43018:SF1">
    <property type="entry name" value="PROTEIN AROA(G)"/>
    <property type="match status" value="1"/>
</dbReference>
<dbReference type="SMART" id="SM00830">
    <property type="entry name" value="CM_2"/>
    <property type="match status" value="1"/>
</dbReference>
<gene>
    <name evidence="3" type="ORF">KZO38_09400</name>
</gene>
<dbReference type="InterPro" id="IPR002701">
    <property type="entry name" value="CM_II_prokaryot"/>
</dbReference>
<dbReference type="InterPro" id="IPR052899">
    <property type="entry name" value="Class-I_DAHP_synthase"/>
</dbReference>
<dbReference type="Proteomes" id="UP000788426">
    <property type="component" value="Unassembled WGS sequence"/>
</dbReference>
<feature type="domain" description="Chorismate mutase" evidence="2">
    <location>
        <begin position="266"/>
        <end position="355"/>
    </location>
</feature>
<accession>A0ABS6YFG5</accession>
<evidence type="ECO:0000256" key="1">
    <source>
        <dbReference type="ARBA" id="ARBA00022679"/>
    </source>
</evidence>
<dbReference type="PROSITE" id="PS51168">
    <property type="entry name" value="CHORISMATE_MUT_2"/>
    <property type="match status" value="1"/>
</dbReference>
<dbReference type="RefSeq" id="WP_219482122.1">
    <property type="nucleotide sequence ID" value="NZ_JAHXCT010000007.1"/>
</dbReference>
<name>A0ABS6YFG5_9BACT</name>
<evidence type="ECO:0000259" key="2">
    <source>
        <dbReference type="PROSITE" id="PS51168"/>
    </source>
</evidence>
<keyword evidence="4" id="KW-1185">Reference proteome</keyword>
<comment type="caution">
    <text evidence="3">The sequence shown here is derived from an EMBL/GenBank/DDBJ whole genome shotgun (WGS) entry which is preliminary data.</text>
</comment>
<dbReference type="EMBL" id="JAHXCT010000007">
    <property type="protein sequence ID" value="MBW4769966.1"/>
    <property type="molecule type" value="Genomic_DNA"/>
</dbReference>
<protein>
    <submittedName>
        <fullName evidence="3">Bifunctional 3-deoxy-7-phosphoheptulonate synthase/chorismate mutase type II</fullName>
    </submittedName>
</protein>
<dbReference type="PANTHER" id="PTHR43018">
    <property type="entry name" value="PHOSPHO-2-DEHYDRO-3-DEOXYHEPTONATE ALDOLASE"/>
    <property type="match status" value="1"/>
</dbReference>